<protein>
    <submittedName>
        <fullName evidence="2">Uncharacterized protein</fullName>
    </submittedName>
</protein>
<dbReference type="GeneID" id="20040666"/>
<feature type="region of interest" description="Disordered" evidence="1">
    <location>
        <begin position="27"/>
        <end position="109"/>
    </location>
</feature>
<gene>
    <name evidence="2" type="ORF">C922_05392</name>
</gene>
<evidence type="ECO:0000256" key="1">
    <source>
        <dbReference type="SAM" id="MobiDB-lite"/>
    </source>
</evidence>
<dbReference type="EMBL" id="KI965524">
    <property type="protein sequence ID" value="EUD64226.1"/>
    <property type="molecule type" value="Genomic_DNA"/>
</dbReference>
<sequence>MSYLQTQDIGRNNSPPGRVKWTLQNIRTESGGQPKEAVRMTKGQPNDKEDMNPKMSSAPSLSQDRNLPCTHSVSYHSTNQIKAKSNSGVSKLPGEQEAALTGNLQNKNY</sequence>
<organism evidence="2 3">
    <name type="scientific">Plasmodium inui San Antonio 1</name>
    <dbReference type="NCBI Taxonomy" id="1237626"/>
    <lineage>
        <taxon>Eukaryota</taxon>
        <taxon>Sar</taxon>
        <taxon>Alveolata</taxon>
        <taxon>Apicomplexa</taxon>
        <taxon>Aconoidasida</taxon>
        <taxon>Haemosporida</taxon>
        <taxon>Plasmodiidae</taxon>
        <taxon>Plasmodium</taxon>
        <taxon>Plasmodium (Plasmodium)</taxon>
    </lineage>
</organism>
<feature type="compositionally biased region" description="Polar residues" evidence="1">
    <location>
        <begin position="54"/>
        <end position="89"/>
    </location>
</feature>
<proteinExistence type="predicted"/>
<dbReference type="VEuPathDB" id="PlasmoDB:C922_05392"/>
<evidence type="ECO:0000313" key="2">
    <source>
        <dbReference type="EMBL" id="EUD64226.1"/>
    </source>
</evidence>
<dbReference type="RefSeq" id="XP_008819185.1">
    <property type="nucleotide sequence ID" value="XM_008820963.1"/>
</dbReference>
<name>W7AG07_9APIC</name>
<dbReference type="AlphaFoldDB" id="W7AG07"/>
<evidence type="ECO:0000313" key="3">
    <source>
        <dbReference type="Proteomes" id="UP000030640"/>
    </source>
</evidence>
<reference evidence="2 3" key="1">
    <citation type="submission" date="2013-02" db="EMBL/GenBank/DDBJ databases">
        <title>The Genome Sequence of Plasmodium inui San Antonio 1.</title>
        <authorList>
            <consortium name="The Broad Institute Genome Sequencing Platform"/>
            <consortium name="The Broad Institute Genome Sequencing Center for Infectious Disease"/>
            <person name="Neafsey D."/>
            <person name="Cheeseman I."/>
            <person name="Volkman S."/>
            <person name="Adams J."/>
            <person name="Walker B."/>
            <person name="Young S.K."/>
            <person name="Zeng Q."/>
            <person name="Gargeya S."/>
            <person name="Fitzgerald M."/>
            <person name="Haas B."/>
            <person name="Abouelleil A."/>
            <person name="Alvarado L."/>
            <person name="Arachchi H.M."/>
            <person name="Berlin A.M."/>
            <person name="Chapman S.B."/>
            <person name="Dewar J."/>
            <person name="Goldberg J."/>
            <person name="Griggs A."/>
            <person name="Gujja S."/>
            <person name="Hansen M."/>
            <person name="Howarth C."/>
            <person name="Imamovic A."/>
            <person name="Larimer J."/>
            <person name="McCowan C."/>
            <person name="Murphy C."/>
            <person name="Neiman D."/>
            <person name="Pearson M."/>
            <person name="Priest M."/>
            <person name="Roberts A."/>
            <person name="Saif S."/>
            <person name="Shea T."/>
            <person name="Sisk P."/>
            <person name="Sykes S."/>
            <person name="Wortman J."/>
            <person name="Nusbaum C."/>
            <person name="Birren B."/>
        </authorList>
    </citation>
    <scope>NUCLEOTIDE SEQUENCE [LARGE SCALE GENOMIC DNA]</scope>
    <source>
        <strain evidence="2 3">San Antonio 1</strain>
    </source>
</reference>
<dbReference type="Proteomes" id="UP000030640">
    <property type="component" value="Unassembled WGS sequence"/>
</dbReference>
<accession>W7AG07</accession>
<keyword evidence="3" id="KW-1185">Reference proteome</keyword>